<dbReference type="PROSITE" id="PS00086">
    <property type="entry name" value="CYTOCHROME_P450"/>
    <property type="match status" value="1"/>
</dbReference>
<dbReference type="AlphaFoldDB" id="A0AAD7Z4X8"/>
<dbReference type="InterPro" id="IPR036396">
    <property type="entry name" value="Cyt_P450_sf"/>
</dbReference>
<dbReference type="CDD" id="cd11056">
    <property type="entry name" value="CYP6-like"/>
    <property type="match status" value="1"/>
</dbReference>
<dbReference type="Proteomes" id="UP001233999">
    <property type="component" value="Unassembled WGS sequence"/>
</dbReference>
<dbReference type="GO" id="GO:0016705">
    <property type="term" value="F:oxidoreductase activity, acting on paired donors, with incorporation or reduction of molecular oxygen"/>
    <property type="evidence" value="ECO:0007669"/>
    <property type="project" value="InterPro"/>
</dbReference>
<keyword evidence="7" id="KW-0256">Endoplasmic reticulum</keyword>
<evidence type="ECO:0000256" key="10">
    <source>
        <dbReference type="ARBA" id="ARBA00023004"/>
    </source>
</evidence>
<keyword evidence="16" id="KW-1185">Reference proteome</keyword>
<evidence type="ECO:0000313" key="16">
    <source>
        <dbReference type="Proteomes" id="UP001233999"/>
    </source>
</evidence>
<dbReference type="PANTHER" id="PTHR24292:SF54">
    <property type="entry name" value="CYP9F3-RELATED"/>
    <property type="match status" value="1"/>
</dbReference>
<comment type="similarity">
    <text evidence="4 14">Belongs to the cytochrome P450 family.</text>
</comment>
<evidence type="ECO:0000256" key="8">
    <source>
        <dbReference type="ARBA" id="ARBA00022848"/>
    </source>
</evidence>
<keyword evidence="12" id="KW-0472">Membrane</keyword>
<comment type="caution">
    <text evidence="15">The sequence shown here is derived from an EMBL/GenBank/DDBJ whole genome shotgun (WGS) entry which is preliminary data.</text>
</comment>
<evidence type="ECO:0000256" key="13">
    <source>
        <dbReference type="PIRSR" id="PIRSR602401-1"/>
    </source>
</evidence>
<comment type="subcellular location">
    <subcellularLocation>
        <location evidence="3">Endoplasmic reticulum membrane</location>
        <topology evidence="3">Peripheral membrane protein</topology>
    </subcellularLocation>
    <subcellularLocation>
        <location evidence="2">Microsome membrane</location>
        <topology evidence="2">Peripheral membrane protein</topology>
    </subcellularLocation>
</comment>
<evidence type="ECO:0000256" key="5">
    <source>
        <dbReference type="ARBA" id="ARBA00022617"/>
    </source>
</evidence>
<keyword evidence="6 13" id="KW-0479">Metal-binding</keyword>
<sequence length="387" mass="44552">MKNMFVLVSECGVQLGDFLHRCIHDKTMEIQDCKIERAENKIEVEMKDLFTRYTNDVITTTALGIECDSLKHPQNEFYNEFYVLGKKSTTLGGIQQLIFLGYFLSPKLMKILNIKMLSDKMTNYFRSLILDTMDTRENKGIIRPDMIHLLMQARKGTLQSEDNDVTNRTSVKPNLEKDDIVAQALLFYFAGFEAVSTLMCFTSHQLAVYPDIQSRLQQEIDQTLLKNDGKITYEAVHSMKYLDMVLSETLRMYPPAALTDRKCVKTYNLPGETPYTLCPGQVIWIPIYGLHHDPEYFPDPDKFDPERFSDENRDKIKPYTYVPFGSGARNCIGNRFALMETKIALIHILSRFNLKVVSRTPIPIQITKKGLNFTVDGGFWLGIEERS</sequence>
<accession>A0AAD7Z4X8</accession>
<dbReference type="InterPro" id="IPR002401">
    <property type="entry name" value="Cyt_P450_E_grp-I"/>
</dbReference>
<evidence type="ECO:0000256" key="12">
    <source>
        <dbReference type="ARBA" id="ARBA00023136"/>
    </source>
</evidence>
<reference evidence="15" key="1">
    <citation type="journal article" date="2023" name="IScience">
        <title>Live-bearing cockroach genome reveals convergent evolutionary mechanisms linked to viviparity in insects and beyond.</title>
        <authorList>
            <person name="Fouks B."/>
            <person name="Harrison M.C."/>
            <person name="Mikhailova A.A."/>
            <person name="Marchal E."/>
            <person name="English S."/>
            <person name="Carruthers M."/>
            <person name="Jennings E.C."/>
            <person name="Chiamaka E.L."/>
            <person name="Frigard R.A."/>
            <person name="Pippel M."/>
            <person name="Attardo G.M."/>
            <person name="Benoit J.B."/>
            <person name="Bornberg-Bauer E."/>
            <person name="Tobe S.S."/>
        </authorList>
    </citation>
    <scope>NUCLEOTIDE SEQUENCE</scope>
    <source>
        <strain evidence="15">Stay&amp;Tobe</strain>
    </source>
</reference>
<evidence type="ECO:0000256" key="3">
    <source>
        <dbReference type="ARBA" id="ARBA00004406"/>
    </source>
</evidence>
<keyword evidence="10 13" id="KW-0408">Iron</keyword>
<evidence type="ECO:0000256" key="6">
    <source>
        <dbReference type="ARBA" id="ARBA00022723"/>
    </source>
</evidence>
<dbReference type="PANTHER" id="PTHR24292">
    <property type="entry name" value="CYTOCHROME P450"/>
    <property type="match status" value="1"/>
</dbReference>
<evidence type="ECO:0000256" key="7">
    <source>
        <dbReference type="ARBA" id="ARBA00022824"/>
    </source>
</evidence>
<evidence type="ECO:0000256" key="14">
    <source>
        <dbReference type="RuleBase" id="RU000461"/>
    </source>
</evidence>
<dbReference type="EMBL" id="JASPKZ010010695">
    <property type="protein sequence ID" value="KAJ9573563.1"/>
    <property type="molecule type" value="Genomic_DNA"/>
</dbReference>
<protein>
    <recommendedName>
        <fullName evidence="17">Cytochrome P450</fullName>
    </recommendedName>
</protein>
<feature type="binding site" description="axial binding residue" evidence="13">
    <location>
        <position position="331"/>
    </location>
    <ligand>
        <name>heme</name>
        <dbReference type="ChEBI" id="CHEBI:30413"/>
    </ligand>
    <ligandPart>
        <name>Fe</name>
        <dbReference type="ChEBI" id="CHEBI:18248"/>
    </ligandPart>
</feature>
<organism evidence="15 16">
    <name type="scientific">Diploptera punctata</name>
    <name type="common">Pacific beetle cockroach</name>
    <dbReference type="NCBI Taxonomy" id="6984"/>
    <lineage>
        <taxon>Eukaryota</taxon>
        <taxon>Metazoa</taxon>
        <taxon>Ecdysozoa</taxon>
        <taxon>Arthropoda</taxon>
        <taxon>Hexapoda</taxon>
        <taxon>Insecta</taxon>
        <taxon>Pterygota</taxon>
        <taxon>Neoptera</taxon>
        <taxon>Polyneoptera</taxon>
        <taxon>Dictyoptera</taxon>
        <taxon>Blattodea</taxon>
        <taxon>Blaberoidea</taxon>
        <taxon>Blaberidae</taxon>
        <taxon>Diplopterinae</taxon>
        <taxon>Diploptera</taxon>
    </lineage>
</organism>
<dbReference type="GO" id="GO:0005506">
    <property type="term" value="F:iron ion binding"/>
    <property type="evidence" value="ECO:0007669"/>
    <property type="project" value="InterPro"/>
</dbReference>
<keyword evidence="9 14" id="KW-0560">Oxidoreductase</keyword>
<evidence type="ECO:0000256" key="2">
    <source>
        <dbReference type="ARBA" id="ARBA00004174"/>
    </source>
</evidence>
<dbReference type="Pfam" id="PF00067">
    <property type="entry name" value="p450"/>
    <property type="match status" value="1"/>
</dbReference>
<name>A0AAD7Z4X8_DIPPU</name>
<keyword evidence="8" id="KW-0492">Microsome</keyword>
<gene>
    <name evidence="15" type="ORF">L9F63_009048</name>
</gene>
<keyword evidence="11 14" id="KW-0503">Monooxygenase</keyword>
<dbReference type="Gene3D" id="1.10.630.10">
    <property type="entry name" value="Cytochrome P450"/>
    <property type="match status" value="1"/>
</dbReference>
<dbReference type="GO" id="GO:0020037">
    <property type="term" value="F:heme binding"/>
    <property type="evidence" value="ECO:0007669"/>
    <property type="project" value="InterPro"/>
</dbReference>
<reference evidence="15" key="2">
    <citation type="submission" date="2023-05" db="EMBL/GenBank/DDBJ databases">
        <authorList>
            <person name="Fouks B."/>
        </authorList>
    </citation>
    <scope>NUCLEOTIDE SEQUENCE</scope>
    <source>
        <strain evidence="15">Stay&amp;Tobe</strain>
        <tissue evidence="15">Testes</tissue>
    </source>
</reference>
<dbReference type="FunFam" id="1.10.630.10:FF:000182">
    <property type="entry name" value="Cytochrome P450 3A4"/>
    <property type="match status" value="1"/>
</dbReference>
<dbReference type="PRINTS" id="PR00385">
    <property type="entry name" value="P450"/>
</dbReference>
<evidence type="ECO:0000256" key="1">
    <source>
        <dbReference type="ARBA" id="ARBA00001971"/>
    </source>
</evidence>
<evidence type="ECO:0000313" key="15">
    <source>
        <dbReference type="EMBL" id="KAJ9573563.1"/>
    </source>
</evidence>
<dbReference type="SUPFAM" id="SSF48264">
    <property type="entry name" value="Cytochrome P450"/>
    <property type="match status" value="1"/>
</dbReference>
<evidence type="ECO:0008006" key="17">
    <source>
        <dbReference type="Google" id="ProtNLM"/>
    </source>
</evidence>
<dbReference type="InterPro" id="IPR017972">
    <property type="entry name" value="Cyt_P450_CS"/>
</dbReference>
<dbReference type="InterPro" id="IPR050476">
    <property type="entry name" value="Insect_CytP450_Detox"/>
</dbReference>
<dbReference type="GO" id="GO:0004497">
    <property type="term" value="F:monooxygenase activity"/>
    <property type="evidence" value="ECO:0007669"/>
    <property type="project" value="UniProtKB-KW"/>
</dbReference>
<evidence type="ECO:0000256" key="9">
    <source>
        <dbReference type="ARBA" id="ARBA00023002"/>
    </source>
</evidence>
<keyword evidence="5 13" id="KW-0349">Heme</keyword>
<comment type="cofactor">
    <cofactor evidence="1 13">
        <name>heme</name>
        <dbReference type="ChEBI" id="CHEBI:30413"/>
    </cofactor>
</comment>
<dbReference type="InterPro" id="IPR001128">
    <property type="entry name" value="Cyt_P450"/>
</dbReference>
<proteinExistence type="inferred from homology"/>
<dbReference type="GO" id="GO:0005789">
    <property type="term" value="C:endoplasmic reticulum membrane"/>
    <property type="evidence" value="ECO:0007669"/>
    <property type="project" value="UniProtKB-SubCell"/>
</dbReference>
<evidence type="ECO:0000256" key="4">
    <source>
        <dbReference type="ARBA" id="ARBA00010617"/>
    </source>
</evidence>
<evidence type="ECO:0000256" key="11">
    <source>
        <dbReference type="ARBA" id="ARBA00023033"/>
    </source>
</evidence>
<dbReference type="PRINTS" id="PR00463">
    <property type="entry name" value="EP450I"/>
</dbReference>